<feature type="transmembrane region" description="Helical" evidence="6">
    <location>
        <begin position="112"/>
        <end position="133"/>
    </location>
</feature>
<dbReference type="Proteomes" id="UP001372338">
    <property type="component" value="Unassembled WGS sequence"/>
</dbReference>
<evidence type="ECO:0000256" key="7">
    <source>
        <dbReference type="SAM" id="SignalP"/>
    </source>
</evidence>
<protein>
    <recommendedName>
        <fullName evidence="8">SLC26A/SulP transporter domain-containing protein</fullName>
    </recommendedName>
</protein>
<evidence type="ECO:0000256" key="5">
    <source>
        <dbReference type="SAM" id="MobiDB-lite"/>
    </source>
</evidence>
<proteinExistence type="predicted"/>
<dbReference type="Gene3D" id="3.30.750.24">
    <property type="entry name" value="STAS domain"/>
    <property type="match status" value="1"/>
</dbReference>
<organism evidence="9 10">
    <name type="scientific">Crotalaria pallida</name>
    <name type="common">Smooth rattlebox</name>
    <name type="synonym">Crotalaria striata</name>
    <dbReference type="NCBI Taxonomy" id="3830"/>
    <lineage>
        <taxon>Eukaryota</taxon>
        <taxon>Viridiplantae</taxon>
        <taxon>Streptophyta</taxon>
        <taxon>Embryophyta</taxon>
        <taxon>Tracheophyta</taxon>
        <taxon>Spermatophyta</taxon>
        <taxon>Magnoliopsida</taxon>
        <taxon>eudicotyledons</taxon>
        <taxon>Gunneridae</taxon>
        <taxon>Pentapetalae</taxon>
        <taxon>rosids</taxon>
        <taxon>fabids</taxon>
        <taxon>Fabales</taxon>
        <taxon>Fabaceae</taxon>
        <taxon>Papilionoideae</taxon>
        <taxon>50 kb inversion clade</taxon>
        <taxon>genistoids sensu lato</taxon>
        <taxon>core genistoids</taxon>
        <taxon>Crotalarieae</taxon>
        <taxon>Crotalaria</taxon>
    </lineage>
</organism>
<keyword evidence="10" id="KW-1185">Reference proteome</keyword>
<dbReference type="AlphaFoldDB" id="A0AAN9J1A4"/>
<evidence type="ECO:0000256" key="2">
    <source>
        <dbReference type="ARBA" id="ARBA00022692"/>
    </source>
</evidence>
<dbReference type="GO" id="GO:0016020">
    <property type="term" value="C:membrane"/>
    <property type="evidence" value="ECO:0007669"/>
    <property type="project" value="UniProtKB-SubCell"/>
</dbReference>
<keyword evidence="7" id="KW-0732">Signal</keyword>
<dbReference type="PANTHER" id="PTHR11814">
    <property type="entry name" value="SULFATE TRANSPORTER"/>
    <property type="match status" value="1"/>
</dbReference>
<keyword evidence="2 6" id="KW-0812">Transmembrane</keyword>
<comment type="subcellular location">
    <subcellularLocation>
        <location evidence="1">Membrane</location>
        <topology evidence="1">Multi-pass membrane protein</topology>
    </subcellularLocation>
</comment>
<evidence type="ECO:0000256" key="1">
    <source>
        <dbReference type="ARBA" id="ARBA00004141"/>
    </source>
</evidence>
<evidence type="ECO:0000313" key="10">
    <source>
        <dbReference type="Proteomes" id="UP001372338"/>
    </source>
</evidence>
<feature type="region of interest" description="Disordered" evidence="5">
    <location>
        <begin position="29"/>
        <end position="56"/>
    </location>
</feature>
<keyword evidence="4 6" id="KW-0472">Membrane</keyword>
<evidence type="ECO:0000256" key="6">
    <source>
        <dbReference type="SAM" id="Phobius"/>
    </source>
</evidence>
<feature type="transmembrane region" description="Helical" evidence="6">
    <location>
        <begin position="174"/>
        <end position="197"/>
    </location>
</feature>
<sequence length="250" mass="26578">MVVCSSCTQGRVLLCTAAAAVAASAGHATGEANSGDASEGSRRLCSVHEGGGEENEDHPRLLLDICDRSSIRLASMVIASVLVSEVGKRIGGNGVGSFSRSAVNFMAGCQTAVSNIVMSIVVVLTLLFITPLFKYTPNAILAAIIISAVIGLIHIDVAILIWKIDKFDFIACMGAFFGVVFVSVEIGLLIAFSISFAKILLRVTWPRTAILGKIPRTAVYRNTQQYPEATKIPGVLIVDLNFDNHVQRNA</sequence>
<feature type="signal peptide" evidence="7">
    <location>
        <begin position="1"/>
        <end position="22"/>
    </location>
</feature>
<feature type="domain" description="SLC26A/SulP transporter" evidence="8">
    <location>
        <begin position="94"/>
        <end position="174"/>
    </location>
</feature>
<dbReference type="InterPro" id="IPR001902">
    <property type="entry name" value="SLC26A/SulP_fam"/>
</dbReference>
<feature type="chain" id="PRO_5042918485" description="SLC26A/SulP transporter domain-containing protein" evidence="7">
    <location>
        <begin position="23"/>
        <end position="250"/>
    </location>
</feature>
<reference evidence="9 10" key="1">
    <citation type="submission" date="2024-01" db="EMBL/GenBank/DDBJ databases">
        <title>The genomes of 5 underutilized Papilionoideae crops provide insights into root nodulation and disease resistanc.</title>
        <authorList>
            <person name="Yuan L."/>
        </authorList>
    </citation>
    <scope>NUCLEOTIDE SEQUENCE [LARGE SCALE GENOMIC DNA]</scope>
    <source>
        <strain evidence="9">ZHUSHIDOU_FW_LH</strain>
        <tissue evidence="9">Leaf</tissue>
    </source>
</reference>
<dbReference type="EMBL" id="JAYWIO010000001">
    <property type="protein sequence ID" value="KAK7290243.1"/>
    <property type="molecule type" value="Genomic_DNA"/>
</dbReference>
<dbReference type="Pfam" id="PF00916">
    <property type="entry name" value="Sulfate_transp"/>
    <property type="match status" value="1"/>
</dbReference>
<comment type="caution">
    <text evidence="9">The sequence shown here is derived from an EMBL/GenBank/DDBJ whole genome shotgun (WGS) entry which is preliminary data.</text>
</comment>
<feature type="transmembrane region" description="Helical" evidence="6">
    <location>
        <begin position="140"/>
        <end position="162"/>
    </location>
</feature>
<gene>
    <name evidence="9" type="ORF">RIF29_04519</name>
</gene>
<evidence type="ECO:0000259" key="8">
    <source>
        <dbReference type="Pfam" id="PF00916"/>
    </source>
</evidence>
<evidence type="ECO:0000313" key="9">
    <source>
        <dbReference type="EMBL" id="KAK7290243.1"/>
    </source>
</evidence>
<dbReference type="GO" id="GO:0055085">
    <property type="term" value="P:transmembrane transport"/>
    <property type="evidence" value="ECO:0007669"/>
    <property type="project" value="InterPro"/>
</dbReference>
<evidence type="ECO:0000256" key="4">
    <source>
        <dbReference type="ARBA" id="ARBA00023136"/>
    </source>
</evidence>
<dbReference type="InterPro" id="IPR011547">
    <property type="entry name" value="SLC26A/SulP_dom"/>
</dbReference>
<name>A0AAN9J1A4_CROPI</name>
<evidence type="ECO:0000256" key="3">
    <source>
        <dbReference type="ARBA" id="ARBA00022989"/>
    </source>
</evidence>
<accession>A0AAN9J1A4</accession>
<keyword evidence="3 6" id="KW-1133">Transmembrane helix</keyword>
<dbReference type="InterPro" id="IPR036513">
    <property type="entry name" value="STAS_dom_sf"/>
</dbReference>